<keyword evidence="11" id="KW-1185">Reference proteome</keyword>
<feature type="binding site" evidence="8">
    <location>
        <position position="92"/>
    </location>
    <ligand>
        <name>Mg(2+)</name>
        <dbReference type="ChEBI" id="CHEBI:18420"/>
    </ligand>
</feature>
<evidence type="ECO:0000256" key="4">
    <source>
        <dbReference type="ARBA" id="ARBA00022723"/>
    </source>
</evidence>
<dbReference type="GO" id="GO:0000287">
    <property type="term" value="F:magnesium ion binding"/>
    <property type="evidence" value="ECO:0007669"/>
    <property type="project" value="UniProtKB-UniRule"/>
</dbReference>
<keyword evidence="6 8" id="KW-0460">Magnesium</keyword>
<protein>
    <recommendedName>
        <fullName evidence="8">Ribonuclease VapC</fullName>
        <shortName evidence="8">RNase VapC</shortName>
        <ecNumber evidence="8">3.1.-.-</ecNumber>
    </recommendedName>
    <alternativeName>
        <fullName evidence="8">Toxin VapC</fullName>
    </alternativeName>
</protein>
<evidence type="ECO:0000313" key="10">
    <source>
        <dbReference type="EMBL" id="PAT36419.1"/>
    </source>
</evidence>
<evidence type="ECO:0000256" key="6">
    <source>
        <dbReference type="ARBA" id="ARBA00022842"/>
    </source>
</evidence>
<dbReference type="InterPro" id="IPR029060">
    <property type="entry name" value="PIN-like_dom_sf"/>
</dbReference>
<comment type="caution">
    <text evidence="10">The sequence shown here is derived from an EMBL/GenBank/DDBJ whole genome shotgun (WGS) entry which is preliminary data.</text>
</comment>
<dbReference type="Pfam" id="PF01850">
    <property type="entry name" value="PIN"/>
    <property type="match status" value="1"/>
</dbReference>
<reference evidence="10 11" key="1">
    <citation type="submission" date="2017-08" db="EMBL/GenBank/DDBJ databases">
        <title>WGS of Clinical strains of the CDC Group NO-1 linked to zoonotic infections in humans.</title>
        <authorList>
            <person name="Bernier A.-M."/>
            <person name="Bernard K."/>
        </authorList>
    </citation>
    <scope>NUCLEOTIDE SEQUENCE [LARGE SCALE GENOMIC DNA]</scope>
    <source>
        <strain evidence="10 11">NML00-0135</strain>
    </source>
</reference>
<dbReference type="PANTHER" id="PTHR33653">
    <property type="entry name" value="RIBONUCLEASE VAPC2"/>
    <property type="match status" value="1"/>
</dbReference>
<dbReference type="AlphaFoldDB" id="A0A2A2AFQ4"/>
<dbReference type="InterPro" id="IPR022907">
    <property type="entry name" value="VapC_family"/>
</dbReference>
<feature type="domain" description="PIN" evidence="9">
    <location>
        <begin position="4"/>
        <end position="112"/>
    </location>
</feature>
<evidence type="ECO:0000256" key="8">
    <source>
        <dbReference type="HAMAP-Rule" id="MF_00265"/>
    </source>
</evidence>
<feature type="binding site" evidence="8">
    <location>
        <position position="7"/>
    </location>
    <ligand>
        <name>Mg(2+)</name>
        <dbReference type="ChEBI" id="CHEBI:18420"/>
    </ligand>
</feature>
<comment type="similarity">
    <text evidence="7 8">Belongs to the PINc/VapC protein family.</text>
</comment>
<evidence type="ECO:0000256" key="1">
    <source>
        <dbReference type="ARBA" id="ARBA00001946"/>
    </source>
</evidence>
<organism evidence="10 11">
    <name type="scientific">Vandammella animalimorsus</name>
    <dbReference type="NCBI Taxonomy" id="2029117"/>
    <lineage>
        <taxon>Bacteria</taxon>
        <taxon>Pseudomonadati</taxon>
        <taxon>Pseudomonadota</taxon>
        <taxon>Betaproteobacteria</taxon>
        <taxon>Burkholderiales</taxon>
        <taxon>Comamonadaceae</taxon>
        <taxon>Vandammella</taxon>
    </lineage>
</organism>
<keyword evidence="8" id="KW-0800">Toxin</keyword>
<keyword evidence="5 8" id="KW-0378">Hydrolase</keyword>
<dbReference type="GO" id="GO:0004540">
    <property type="term" value="F:RNA nuclease activity"/>
    <property type="evidence" value="ECO:0007669"/>
    <property type="project" value="InterPro"/>
</dbReference>
<dbReference type="CDD" id="cd18736">
    <property type="entry name" value="PIN_CcVapC1-like"/>
    <property type="match status" value="1"/>
</dbReference>
<dbReference type="SUPFAM" id="SSF88723">
    <property type="entry name" value="PIN domain-like"/>
    <property type="match status" value="1"/>
</dbReference>
<dbReference type="GO" id="GO:0090729">
    <property type="term" value="F:toxin activity"/>
    <property type="evidence" value="ECO:0007669"/>
    <property type="project" value="UniProtKB-KW"/>
</dbReference>
<dbReference type="InterPro" id="IPR050556">
    <property type="entry name" value="Type_II_TA_system_RNase"/>
</dbReference>
<keyword evidence="2 8" id="KW-1277">Toxin-antitoxin system</keyword>
<comment type="function">
    <text evidence="8">Toxic component of a toxin-antitoxin (TA) system. An RNase.</text>
</comment>
<evidence type="ECO:0000259" key="9">
    <source>
        <dbReference type="Pfam" id="PF01850"/>
    </source>
</evidence>
<evidence type="ECO:0000256" key="2">
    <source>
        <dbReference type="ARBA" id="ARBA00022649"/>
    </source>
</evidence>
<dbReference type="Proteomes" id="UP000218054">
    <property type="component" value="Unassembled WGS sequence"/>
</dbReference>
<evidence type="ECO:0000313" key="11">
    <source>
        <dbReference type="Proteomes" id="UP000218054"/>
    </source>
</evidence>
<evidence type="ECO:0000256" key="7">
    <source>
        <dbReference type="ARBA" id="ARBA00038093"/>
    </source>
</evidence>
<dbReference type="InterPro" id="IPR002716">
    <property type="entry name" value="PIN_dom"/>
</dbReference>
<proteinExistence type="inferred from homology"/>
<name>A0A2A2AFQ4_9BURK</name>
<comment type="cofactor">
    <cofactor evidence="1 8">
        <name>Mg(2+)</name>
        <dbReference type="ChEBI" id="CHEBI:18420"/>
    </cofactor>
</comment>
<dbReference type="HAMAP" id="MF_00265">
    <property type="entry name" value="VapC_Nob1"/>
    <property type="match status" value="1"/>
</dbReference>
<evidence type="ECO:0000256" key="5">
    <source>
        <dbReference type="ARBA" id="ARBA00022801"/>
    </source>
</evidence>
<dbReference type="RefSeq" id="WP_095540484.1">
    <property type="nucleotide sequence ID" value="NZ_NSJB01000011.1"/>
</dbReference>
<evidence type="ECO:0000256" key="3">
    <source>
        <dbReference type="ARBA" id="ARBA00022722"/>
    </source>
</evidence>
<dbReference type="GO" id="GO:0016787">
    <property type="term" value="F:hydrolase activity"/>
    <property type="evidence" value="ECO:0007669"/>
    <property type="project" value="UniProtKB-KW"/>
</dbReference>
<sequence length="129" mass="14416">MIRYLLDTNICIYLALGQPPQVIRRLNACYSSEVAISSITLAELEHGALKYQRMAQLEIILQRLQVLSFDAQAARAFAQIAMHSTRQRNDMDKLIAAHALSLDATLVTNNEANFAGYPVRIENWAEPAA</sequence>
<dbReference type="EMBL" id="NSJB01000011">
    <property type="protein sequence ID" value="PAT36419.1"/>
    <property type="molecule type" value="Genomic_DNA"/>
</dbReference>
<gene>
    <name evidence="8" type="primary">vapC</name>
    <name evidence="10" type="ORF">CK625_11585</name>
</gene>
<keyword evidence="3 8" id="KW-0540">Nuclease</keyword>
<dbReference type="PANTHER" id="PTHR33653:SF1">
    <property type="entry name" value="RIBONUCLEASE VAPC2"/>
    <property type="match status" value="1"/>
</dbReference>
<accession>A0A2A2AFQ4</accession>
<keyword evidence="4 8" id="KW-0479">Metal-binding</keyword>
<dbReference type="Gene3D" id="3.40.50.1010">
    <property type="entry name" value="5'-nuclease"/>
    <property type="match status" value="1"/>
</dbReference>
<dbReference type="EC" id="3.1.-.-" evidence="8"/>